<evidence type="ECO:0000313" key="2">
    <source>
        <dbReference type="EMBL" id="VEN41647.1"/>
    </source>
</evidence>
<feature type="transmembrane region" description="Helical" evidence="1">
    <location>
        <begin position="21"/>
        <end position="38"/>
    </location>
</feature>
<keyword evidence="1" id="KW-0472">Membrane</keyword>
<gene>
    <name evidence="2" type="ORF">CALMAC_LOCUS5399</name>
</gene>
<keyword evidence="3" id="KW-1185">Reference proteome</keyword>
<feature type="non-terminal residue" evidence="2">
    <location>
        <position position="44"/>
    </location>
</feature>
<keyword evidence="1" id="KW-0812">Transmembrane</keyword>
<keyword evidence="1" id="KW-1133">Transmembrane helix</keyword>
<sequence length="44" mass="5098">MKMSLITHDNYCTFMISKQNLNSNGGVFSLLIICWLKLLNNKHL</sequence>
<reference evidence="2 3" key="1">
    <citation type="submission" date="2019-01" db="EMBL/GenBank/DDBJ databases">
        <authorList>
            <person name="Sayadi A."/>
        </authorList>
    </citation>
    <scope>NUCLEOTIDE SEQUENCE [LARGE SCALE GENOMIC DNA]</scope>
</reference>
<evidence type="ECO:0000256" key="1">
    <source>
        <dbReference type="SAM" id="Phobius"/>
    </source>
</evidence>
<name>A0A653C147_CALMS</name>
<dbReference type="EMBL" id="CAACVG010006782">
    <property type="protein sequence ID" value="VEN41647.1"/>
    <property type="molecule type" value="Genomic_DNA"/>
</dbReference>
<proteinExistence type="predicted"/>
<accession>A0A653C147</accession>
<dbReference type="Proteomes" id="UP000410492">
    <property type="component" value="Unassembled WGS sequence"/>
</dbReference>
<protein>
    <submittedName>
        <fullName evidence="2">Uncharacterized protein</fullName>
    </submittedName>
</protein>
<dbReference type="AlphaFoldDB" id="A0A653C147"/>
<evidence type="ECO:0000313" key="3">
    <source>
        <dbReference type="Proteomes" id="UP000410492"/>
    </source>
</evidence>
<organism evidence="2 3">
    <name type="scientific">Callosobruchus maculatus</name>
    <name type="common">Southern cowpea weevil</name>
    <name type="synonym">Pulse bruchid</name>
    <dbReference type="NCBI Taxonomy" id="64391"/>
    <lineage>
        <taxon>Eukaryota</taxon>
        <taxon>Metazoa</taxon>
        <taxon>Ecdysozoa</taxon>
        <taxon>Arthropoda</taxon>
        <taxon>Hexapoda</taxon>
        <taxon>Insecta</taxon>
        <taxon>Pterygota</taxon>
        <taxon>Neoptera</taxon>
        <taxon>Endopterygota</taxon>
        <taxon>Coleoptera</taxon>
        <taxon>Polyphaga</taxon>
        <taxon>Cucujiformia</taxon>
        <taxon>Chrysomeloidea</taxon>
        <taxon>Chrysomelidae</taxon>
        <taxon>Bruchinae</taxon>
        <taxon>Bruchini</taxon>
        <taxon>Callosobruchus</taxon>
    </lineage>
</organism>